<sequence length="38" mass="4497">MHESFHNMNNPSYRMCNLFDSSIHHSGALYLYVTCYNV</sequence>
<dbReference type="AlphaFoldDB" id="A0A0K2UG88"/>
<feature type="non-terminal residue" evidence="1">
    <location>
        <position position="38"/>
    </location>
</feature>
<accession>A0A0K2UG88</accession>
<reference evidence="1" key="1">
    <citation type="submission" date="2014-05" db="EMBL/GenBank/DDBJ databases">
        <authorList>
            <person name="Chronopoulou M."/>
        </authorList>
    </citation>
    <scope>NUCLEOTIDE SEQUENCE</scope>
    <source>
        <tissue evidence="1">Whole organism</tissue>
    </source>
</reference>
<evidence type="ECO:0000313" key="1">
    <source>
        <dbReference type="EMBL" id="CDW37238.1"/>
    </source>
</evidence>
<name>A0A0K2UG88_LEPSM</name>
<protein>
    <submittedName>
        <fullName evidence="1">Uncharacterized protein</fullName>
    </submittedName>
</protein>
<dbReference type="EMBL" id="HACA01019877">
    <property type="protein sequence ID" value="CDW37238.1"/>
    <property type="molecule type" value="Transcribed_RNA"/>
</dbReference>
<proteinExistence type="predicted"/>
<organism evidence="1">
    <name type="scientific">Lepeophtheirus salmonis</name>
    <name type="common">Salmon louse</name>
    <name type="synonym">Caligus salmonis</name>
    <dbReference type="NCBI Taxonomy" id="72036"/>
    <lineage>
        <taxon>Eukaryota</taxon>
        <taxon>Metazoa</taxon>
        <taxon>Ecdysozoa</taxon>
        <taxon>Arthropoda</taxon>
        <taxon>Crustacea</taxon>
        <taxon>Multicrustacea</taxon>
        <taxon>Hexanauplia</taxon>
        <taxon>Copepoda</taxon>
        <taxon>Siphonostomatoida</taxon>
        <taxon>Caligidae</taxon>
        <taxon>Lepeophtheirus</taxon>
    </lineage>
</organism>